<reference evidence="1 2" key="1">
    <citation type="journal article" date="2012" name="BMC Genomics">
        <title>Comparative genomics of the white-rot fungi, Phanerochaete carnosa and P. chrysosporium, to elucidate the genetic basis of the distinct wood types they colonize.</title>
        <authorList>
            <person name="Suzuki H."/>
            <person name="MacDonald J."/>
            <person name="Syed K."/>
            <person name="Salamov A."/>
            <person name="Hori C."/>
            <person name="Aerts A."/>
            <person name="Henrissat B."/>
            <person name="Wiebenga A."/>
            <person name="vanKuyk P.A."/>
            <person name="Barry K."/>
            <person name="Lindquist E."/>
            <person name="LaButti K."/>
            <person name="Lapidus A."/>
            <person name="Lucas S."/>
            <person name="Coutinho P."/>
            <person name="Gong Y."/>
            <person name="Samejima M."/>
            <person name="Mahadevan R."/>
            <person name="Abou-Zaid M."/>
            <person name="de Vries R.P."/>
            <person name="Igarashi K."/>
            <person name="Yadav J.S."/>
            <person name="Grigoriev I.V."/>
            <person name="Master E.R."/>
        </authorList>
    </citation>
    <scope>NUCLEOTIDE SEQUENCE [LARGE SCALE GENOMIC DNA]</scope>
    <source>
        <strain evidence="1 2">HHB-10118-sp</strain>
    </source>
</reference>
<dbReference type="HOGENOM" id="CLU_2711669_0_0_1"/>
<dbReference type="KEGG" id="pco:PHACADRAFT_258888"/>
<keyword evidence="2" id="KW-1185">Reference proteome</keyword>
<dbReference type="EMBL" id="JH930473">
    <property type="protein sequence ID" value="EKM54788.1"/>
    <property type="molecule type" value="Genomic_DNA"/>
</dbReference>
<dbReference type="InParanoid" id="K5VTH2"/>
<evidence type="ECO:0000313" key="1">
    <source>
        <dbReference type="EMBL" id="EKM54788.1"/>
    </source>
</evidence>
<organism evidence="1 2">
    <name type="scientific">Phanerochaete carnosa (strain HHB-10118-sp)</name>
    <name type="common">White-rot fungus</name>
    <name type="synonym">Peniophora carnosa</name>
    <dbReference type="NCBI Taxonomy" id="650164"/>
    <lineage>
        <taxon>Eukaryota</taxon>
        <taxon>Fungi</taxon>
        <taxon>Dikarya</taxon>
        <taxon>Basidiomycota</taxon>
        <taxon>Agaricomycotina</taxon>
        <taxon>Agaricomycetes</taxon>
        <taxon>Polyporales</taxon>
        <taxon>Phanerochaetaceae</taxon>
        <taxon>Phanerochaete</taxon>
    </lineage>
</organism>
<dbReference type="GeneID" id="18917235"/>
<dbReference type="RefSeq" id="XP_007397466.1">
    <property type="nucleotide sequence ID" value="XM_007397404.1"/>
</dbReference>
<accession>K5VTH2</accession>
<evidence type="ECO:0000313" key="2">
    <source>
        <dbReference type="Proteomes" id="UP000008370"/>
    </source>
</evidence>
<name>K5VTH2_PHACS</name>
<sequence length="73" mass="7887">MSPIPYLYMLEVSMSLLHCVDKYGREGKIKPGGKVEGAVGCLAGHIHNSLIKVSISVTSTARAKRCKLRRSSG</sequence>
<proteinExistence type="predicted"/>
<dbReference type="AlphaFoldDB" id="K5VTH2"/>
<feature type="non-terminal residue" evidence="1">
    <location>
        <position position="73"/>
    </location>
</feature>
<dbReference type="Proteomes" id="UP000008370">
    <property type="component" value="Unassembled WGS sequence"/>
</dbReference>
<gene>
    <name evidence="1" type="ORF">PHACADRAFT_258888</name>
</gene>
<protein>
    <submittedName>
        <fullName evidence="1">Uncharacterized protein</fullName>
    </submittedName>
</protein>